<dbReference type="Proteomes" id="UP000184184">
    <property type="component" value="Unassembled WGS sequence"/>
</dbReference>
<evidence type="ECO:0000313" key="2">
    <source>
        <dbReference type="EMBL" id="SHN24470.1"/>
    </source>
</evidence>
<keyword evidence="3" id="KW-1185">Reference proteome</keyword>
<protein>
    <recommendedName>
        <fullName evidence="1">DUF4440 domain-containing protein</fullName>
    </recommendedName>
</protein>
<dbReference type="RefSeq" id="WP_073202462.1">
    <property type="nucleotide sequence ID" value="NZ_FRCZ01000005.1"/>
</dbReference>
<evidence type="ECO:0000313" key="3">
    <source>
        <dbReference type="Proteomes" id="UP000184184"/>
    </source>
</evidence>
<feature type="domain" description="DUF4440" evidence="1">
    <location>
        <begin position="9"/>
        <end position="105"/>
    </location>
</feature>
<accession>A0A1M7Q2S0</accession>
<dbReference type="AlphaFoldDB" id="A0A1M7Q2S0"/>
<proteinExistence type="predicted"/>
<reference evidence="2 3" key="1">
    <citation type="submission" date="2016-11" db="EMBL/GenBank/DDBJ databases">
        <authorList>
            <person name="Jaros S."/>
            <person name="Januszkiewicz K."/>
            <person name="Wedrychowicz H."/>
        </authorList>
    </citation>
    <scope>NUCLEOTIDE SEQUENCE [LARGE SCALE GENOMIC DNA]</scope>
    <source>
        <strain evidence="2 3">CGMCC 1.10681</strain>
    </source>
</reference>
<dbReference type="Pfam" id="PF14534">
    <property type="entry name" value="DUF4440"/>
    <property type="match status" value="1"/>
</dbReference>
<organism evidence="2 3">
    <name type="scientific">Gracilibacillus kekensis</name>
    <dbReference type="NCBI Taxonomy" id="1027249"/>
    <lineage>
        <taxon>Bacteria</taxon>
        <taxon>Bacillati</taxon>
        <taxon>Bacillota</taxon>
        <taxon>Bacilli</taxon>
        <taxon>Bacillales</taxon>
        <taxon>Bacillaceae</taxon>
        <taxon>Gracilibacillus</taxon>
    </lineage>
</organism>
<dbReference type="Gene3D" id="3.10.450.50">
    <property type="match status" value="1"/>
</dbReference>
<dbReference type="OrthoDB" id="5383110at2"/>
<dbReference type="EMBL" id="FRCZ01000005">
    <property type="protein sequence ID" value="SHN24470.1"/>
    <property type="molecule type" value="Genomic_DNA"/>
</dbReference>
<gene>
    <name evidence="2" type="ORF">SAMN05216179_2772</name>
</gene>
<dbReference type="InterPro" id="IPR027843">
    <property type="entry name" value="DUF4440"/>
</dbReference>
<evidence type="ECO:0000259" key="1">
    <source>
        <dbReference type="Pfam" id="PF14534"/>
    </source>
</evidence>
<dbReference type="STRING" id="1027249.SAMN05216179_2772"/>
<dbReference type="InterPro" id="IPR032710">
    <property type="entry name" value="NTF2-like_dom_sf"/>
</dbReference>
<dbReference type="SUPFAM" id="SSF54427">
    <property type="entry name" value="NTF2-like"/>
    <property type="match status" value="1"/>
</dbReference>
<sequence length="133" mass="15275">MEEKLIYEYEEKLRNAMINGDLEQLEKLISDELSFVSPYGQVVTKEDDLNTYRSGLVNITEIKFLNQKVISLGNVSVTITKARVQAIIAGQHRDDEMYYTRIWQTHKNESKVISGHCSFVKSSDEKKNNGMVV</sequence>
<name>A0A1M7Q2S0_9BACI</name>